<gene>
    <name evidence="1" type="ORF">LCPAC103_01150</name>
</gene>
<accession>A0A481Z3K5</accession>
<evidence type="ECO:0000313" key="1">
    <source>
        <dbReference type="EMBL" id="QBK90434.1"/>
    </source>
</evidence>
<protein>
    <submittedName>
        <fullName evidence="1">Uncharacterized protein</fullName>
    </submittedName>
</protein>
<sequence>MSKPIKVVIRDRDLDLLTNRELYLTAKELGLVYKGRNNAIDDIRLKLPLVEAARLPRQIRNLVISKLVRDKVTNIYDVINVLKMSDADTKIFANVWQIKADSIVETRCDVIKILTFAGKVPESDIILVMHPNFDEVCSQLAGPDFQTKLIKLATELGISLTAGDGVEKAVKVLLLEILDRLPIKEPSDIDWSQLLNFVLARPQLITDSFKYFGKWSVFNQLYLLTQLSIEAGMVQPVATVIEWRKIGGTVTIGERAYSLAVPVAGTSGNMIYSASIFLYQQTNLNDRKIKMPGIGFDISKLLLKLKMTDFDQVTLINIAKLYLPPNYHEYLSTVAAIVLWSYDPSIEVIPIKVPDSATAIQVITAASDILRVGKIPVIISYPNE</sequence>
<organism evidence="1">
    <name type="scientific">Pithovirus LCPAC103</name>
    <dbReference type="NCBI Taxonomy" id="2506588"/>
    <lineage>
        <taxon>Viruses</taxon>
        <taxon>Pithoviruses</taxon>
    </lineage>
</organism>
<reference evidence="1" key="1">
    <citation type="journal article" date="2019" name="MBio">
        <title>Virus Genomes from Deep Sea Sediments Expand the Ocean Megavirome and Support Independent Origins of Viral Gigantism.</title>
        <authorList>
            <person name="Backstrom D."/>
            <person name="Yutin N."/>
            <person name="Jorgensen S.L."/>
            <person name="Dharamshi J."/>
            <person name="Homa F."/>
            <person name="Zaremba-Niedwiedzka K."/>
            <person name="Spang A."/>
            <person name="Wolf Y.I."/>
            <person name="Koonin E.V."/>
            <person name="Ettema T.J."/>
        </authorList>
    </citation>
    <scope>NUCLEOTIDE SEQUENCE</scope>
</reference>
<proteinExistence type="predicted"/>
<dbReference type="EMBL" id="MK500484">
    <property type="protein sequence ID" value="QBK90434.1"/>
    <property type="molecule type" value="Genomic_DNA"/>
</dbReference>
<name>A0A481Z3K5_9VIRU</name>